<dbReference type="Proteomes" id="UP000038009">
    <property type="component" value="Unassembled WGS sequence"/>
</dbReference>
<feature type="compositionally biased region" description="Polar residues" evidence="6">
    <location>
        <begin position="467"/>
        <end position="477"/>
    </location>
</feature>
<evidence type="ECO:0000259" key="7">
    <source>
        <dbReference type="PROSITE" id="PS50115"/>
    </source>
</evidence>
<evidence type="ECO:0000256" key="4">
    <source>
        <dbReference type="ARBA" id="ARBA00022833"/>
    </source>
</evidence>
<dbReference type="OMA" id="LWEPEQI"/>
<dbReference type="InterPro" id="IPR037278">
    <property type="entry name" value="ARFGAP/RecO"/>
</dbReference>
<protein>
    <recommendedName>
        <fullName evidence="7">Arf-GAP domain-containing protein</fullName>
    </recommendedName>
</protein>
<name>A0A0N1PGQ3_LEPSE</name>
<dbReference type="PANTHER" id="PTHR45705">
    <property type="entry name" value="FI20236P1"/>
    <property type="match status" value="1"/>
</dbReference>
<dbReference type="EMBL" id="LJSK01000001">
    <property type="protein sequence ID" value="KPI90804.1"/>
    <property type="molecule type" value="Genomic_DNA"/>
</dbReference>
<dbReference type="VEuPathDB" id="TriTrypDB:Lsey_0001_0370"/>
<evidence type="ECO:0000256" key="1">
    <source>
        <dbReference type="ARBA" id="ARBA00022468"/>
    </source>
</evidence>
<dbReference type="Gene3D" id="1.10.220.150">
    <property type="entry name" value="Arf GTPase activating protein"/>
    <property type="match status" value="1"/>
</dbReference>
<comment type="caution">
    <text evidence="8">The sequence shown here is derived from an EMBL/GenBank/DDBJ whole genome shotgun (WGS) entry which is preliminary data.</text>
</comment>
<feature type="region of interest" description="Disordered" evidence="6">
    <location>
        <begin position="353"/>
        <end position="483"/>
    </location>
</feature>
<dbReference type="CDD" id="cd08204">
    <property type="entry name" value="ArfGap"/>
    <property type="match status" value="1"/>
</dbReference>
<evidence type="ECO:0000256" key="3">
    <source>
        <dbReference type="ARBA" id="ARBA00022771"/>
    </source>
</evidence>
<keyword evidence="9" id="KW-1185">Reference proteome</keyword>
<feature type="compositionally biased region" description="Polar residues" evidence="6">
    <location>
        <begin position="279"/>
        <end position="290"/>
    </location>
</feature>
<organism evidence="8 9">
    <name type="scientific">Leptomonas seymouri</name>
    <dbReference type="NCBI Taxonomy" id="5684"/>
    <lineage>
        <taxon>Eukaryota</taxon>
        <taxon>Discoba</taxon>
        <taxon>Euglenozoa</taxon>
        <taxon>Kinetoplastea</taxon>
        <taxon>Metakinetoplastina</taxon>
        <taxon>Trypanosomatida</taxon>
        <taxon>Trypanosomatidae</taxon>
        <taxon>Leishmaniinae</taxon>
        <taxon>Leptomonas</taxon>
    </lineage>
</organism>
<feature type="region of interest" description="Disordered" evidence="6">
    <location>
        <begin position="321"/>
        <end position="340"/>
    </location>
</feature>
<evidence type="ECO:0000313" key="9">
    <source>
        <dbReference type="Proteomes" id="UP000038009"/>
    </source>
</evidence>
<accession>A0A0N1PGQ3</accession>
<keyword evidence="4" id="KW-0862">Zinc</keyword>
<dbReference type="InterPro" id="IPR051718">
    <property type="entry name" value="ARF_GTPase-activating"/>
</dbReference>
<proteinExistence type="predicted"/>
<dbReference type="FunFam" id="1.10.220.150:FF:000009">
    <property type="entry name" value="stromal membrane-associated protein 1 isoform X1"/>
    <property type="match status" value="1"/>
</dbReference>
<feature type="compositionally biased region" description="Basic residues" evidence="6">
    <location>
        <begin position="393"/>
        <end position="404"/>
    </location>
</feature>
<dbReference type="PROSITE" id="PS50115">
    <property type="entry name" value="ARFGAP"/>
    <property type="match status" value="1"/>
</dbReference>
<feature type="compositionally biased region" description="Polar residues" evidence="6">
    <location>
        <begin position="161"/>
        <end position="178"/>
    </location>
</feature>
<feature type="compositionally biased region" description="Low complexity" evidence="6">
    <location>
        <begin position="442"/>
        <end position="456"/>
    </location>
</feature>
<dbReference type="GO" id="GO:0005096">
    <property type="term" value="F:GTPase activator activity"/>
    <property type="evidence" value="ECO:0007669"/>
    <property type="project" value="UniProtKB-KW"/>
</dbReference>
<dbReference type="GO" id="GO:0008270">
    <property type="term" value="F:zinc ion binding"/>
    <property type="evidence" value="ECO:0007669"/>
    <property type="project" value="UniProtKB-KW"/>
</dbReference>
<evidence type="ECO:0000256" key="2">
    <source>
        <dbReference type="ARBA" id="ARBA00022723"/>
    </source>
</evidence>
<feature type="domain" description="Arf-GAP" evidence="7">
    <location>
        <begin position="16"/>
        <end position="139"/>
    </location>
</feature>
<dbReference type="InterPro" id="IPR038508">
    <property type="entry name" value="ArfGAP_dom_sf"/>
</dbReference>
<evidence type="ECO:0000313" key="8">
    <source>
        <dbReference type="EMBL" id="KPI90804.1"/>
    </source>
</evidence>
<reference evidence="8 9" key="1">
    <citation type="journal article" date="2015" name="PLoS Pathog.">
        <title>Leptomonas seymouri: Adaptations to the Dixenous Life Cycle Analyzed by Genome Sequencing, Transcriptome Profiling and Co-infection with Leishmania donovani.</title>
        <authorList>
            <person name="Kraeva N."/>
            <person name="Butenko A."/>
            <person name="Hlavacova J."/>
            <person name="Kostygov A."/>
            <person name="Myskova J."/>
            <person name="Grybchuk D."/>
            <person name="Lestinova T."/>
            <person name="Votypka J."/>
            <person name="Volf P."/>
            <person name="Opperdoes F."/>
            <person name="Flegontov P."/>
            <person name="Lukes J."/>
            <person name="Yurchenko V."/>
        </authorList>
    </citation>
    <scope>NUCLEOTIDE SEQUENCE [LARGE SCALE GENOMIC DNA]</scope>
    <source>
        <strain evidence="8 9">ATCC 30220</strain>
    </source>
</reference>
<dbReference type="Pfam" id="PF01412">
    <property type="entry name" value="ArfGap"/>
    <property type="match status" value="1"/>
</dbReference>
<feature type="region of interest" description="Disordered" evidence="6">
    <location>
        <begin position="255"/>
        <end position="290"/>
    </location>
</feature>
<keyword evidence="2" id="KW-0479">Metal-binding</keyword>
<dbReference type="InterPro" id="IPR001164">
    <property type="entry name" value="ArfGAP_dom"/>
</dbReference>
<feature type="region of interest" description="Disordered" evidence="6">
    <location>
        <begin position="538"/>
        <end position="651"/>
    </location>
</feature>
<dbReference type="SUPFAM" id="SSF57863">
    <property type="entry name" value="ArfGap/RecO-like zinc finger"/>
    <property type="match status" value="1"/>
</dbReference>
<keyword evidence="1" id="KW-0343">GTPase activation</keyword>
<dbReference type="OrthoDB" id="10266696at2759"/>
<feature type="compositionally biased region" description="Polar residues" evidence="6">
    <location>
        <begin position="620"/>
        <end position="642"/>
    </location>
</feature>
<keyword evidence="3 5" id="KW-0863">Zinc-finger</keyword>
<dbReference type="PRINTS" id="PR00405">
    <property type="entry name" value="REVINTRACTNG"/>
</dbReference>
<gene>
    <name evidence="8" type="ORF">ABL78_0037</name>
</gene>
<dbReference type="SMART" id="SM00105">
    <property type="entry name" value="ArfGap"/>
    <property type="match status" value="1"/>
</dbReference>
<feature type="compositionally biased region" description="Low complexity" evidence="6">
    <location>
        <begin position="588"/>
        <end position="602"/>
    </location>
</feature>
<dbReference type="AlphaFoldDB" id="A0A0N1PGQ3"/>
<dbReference type="GO" id="GO:0005737">
    <property type="term" value="C:cytoplasm"/>
    <property type="evidence" value="ECO:0007669"/>
    <property type="project" value="TreeGrafter"/>
</dbReference>
<feature type="compositionally biased region" description="Polar residues" evidence="6">
    <location>
        <begin position="255"/>
        <end position="269"/>
    </location>
</feature>
<evidence type="ECO:0000256" key="6">
    <source>
        <dbReference type="SAM" id="MobiDB-lite"/>
    </source>
</evidence>
<evidence type="ECO:0000256" key="5">
    <source>
        <dbReference type="PROSITE-ProRule" id="PRU00288"/>
    </source>
</evidence>
<dbReference type="PANTHER" id="PTHR45705:SF1">
    <property type="entry name" value="FI20236P1"/>
    <property type="match status" value="1"/>
</dbReference>
<feature type="region of interest" description="Disordered" evidence="6">
    <location>
        <begin position="155"/>
        <end position="178"/>
    </location>
</feature>
<feature type="compositionally biased region" description="Low complexity" evidence="6">
    <location>
        <begin position="409"/>
        <end position="423"/>
    </location>
</feature>
<sequence>MASVQRQTKEVQEQRRRQLQLLLKQPGNDECMDCTARNPTWASTNLGIFICIRCSGLHRQLGVHISKVKSCTMDLWEAEQIDFMAQMGNLKAREMYEALIPASYVKAGERDPSAALMKWIQLKYVERKFYRPLTEPKEVAGSGVPKMADRTAAARVEAKTQHTPCSPRQQLTCPQKASSNLSQQVQQQQTQLKTAVVSSTPCRAPANVVATAPTAQNIALKGGAAAQQPALYAGDTTSTKETAILDWLRSTTSPTTAEDLFTPSSSQADADTAVASARTKATSDADTSVLANTGRKNAAVASPAPQRNTVSSSAALLLGTGGHGAAATTGAAKDAQRRRCVSSRAHRGDFCTQDDLSIPVADNPPSSTTLGPSVENIEEKTDDDALACSSSPHQHHRRRHHRSVHHDAAAAPHASSSSPGATAEHTPRRRRRRFANVDEVLPLTTTDPPTMTSPAPGTAEIKRPVHGSTSQKQQQELPEQMPAARTKTAAVEALNASTFVSAPAALKYTTTTTTQSTFTVTNGGSAFPFIVAQPPEMTLPETPPPLSQAPLRATSAAPTDGRGDGPVHVPTAEPPKHTPPVLPETLRRLSLSVRDLSTTSRRSSNDTAATPKRAYFTLPVTASTPSPRDGLQNSECNKQGSSHVDRRESSLRRHLVSPLALEEETKALESNVQLSSITKPEAPVASHFRPQPPWAPQESALHFSFNRRRAALLSPAVEEERAPGAAASPTPLRQLPVERTKTLNEMMEMQRHLEEQLKLLKERFHQGVAQGQTSS</sequence>